<dbReference type="GO" id="GO:0005975">
    <property type="term" value="P:carbohydrate metabolic process"/>
    <property type="evidence" value="ECO:0007669"/>
    <property type="project" value="InterPro"/>
</dbReference>
<comment type="caution">
    <text evidence="9">The sequence shown here is derived from an EMBL/GenBank/DDBJ whole genome shotgun (WGS) entry which is preliminary data.</text>
</comment>
<dbReference type="PANTHER" id="PTHR33307:SF6">
    <property type="entry name" value="ALPHA-RHAMNOSIDASE (EUROFUNG)-RELATED"/>
    <property type="match status" value="1"/>
</dbReference>
<gene>
    <name evidence="8" type="ORF">Alo02nite_50190</name>
    <name evidence="9" type="ORF">BJ964_007887</name>
</gene>
<evidence type="ECO:0000313" key="9">
    <source>
        <dbReference type="EMBL" id="MBB4753726.1"/>
    </source>
</evidence>
<dbReference type="Pfam" id="PF08531">
    <property type="entry name" value="Bac_rhamnosid_N"/>
    <property type="match status" value="1"/>
</dbReference>
<reference evidence="9 10" key="1">
    <citation type="submission" date="2020-08" db="EMBL/GenBank/DDBJ databases">
        <title>Sequencing the genomes of 1000 actinobacteria strains.</title>
        <authorList>
            <person name="Klenk H.-P."/>
        </authorList>
    </citation>
    <scope>NUCLEOTIDE SEQUENCE [LARGE SCALE GENOMIC DNA]</scope>
    <source>
        <strain evidence="9 10">DSM 43150</strain>
    </source>
</reference>
<reference evidence="8 11" key="2">
    <citation type="submission" date="2021-01" db="EMBL/GenBank/DDBJ databases">
        <title>Whole genome shotgun sequence of Actinoplanes lobatus NBRC 12513.</title>
        <authorList>
            <person name="Komaki H."/>
            <person name="Tamura T."/>
        </authorList>
    </citation>
    <scope>NUCLEOTIDE SEQUENCE [LARGE SCALE GENOMIC DNA]</scope>
    <source>
        <strain evidence="8 11">NBRC 12513</strain>
    </source>
</reference>
<feature type="domain" description="Bacterial alpha-L-rhamnosidase N-terminal" evidence="5">
    <location>
        <begin position="163"/>
        <end position="329"/>
    </location>
</feature>
<dbReference type="GO" id="GO:0030596">
    <property type="term" value="F:alpha-L-rhamnosidase activity"/>
    <property type="evidence" value="ECO:0007669"/>
    <property type="project" value="UniProtKB-EC"/>
</dbReference>
<dbReference type="Gene3D" id="2.60.420.10">
    <property type="entry name" value="Maltose phosphorylase, domain 3"/>
    <property type="match status" value="1"/>
</dbReference>
<feature type="domain" description="Alpha-L-rhamnosidase C-terminal" evidence="7">
    <location>
        <begin position="793"/>
        <end position="853"/>
    </location>
</feature>
<dbReference type="InterPro" id="IPR013783">
    <property type="entry name" value="Ig-like_fold"/>
</dbReference>
<evidence type="ECO:0000313" key="11">
    <source>
        <dbReference type="Proteomes" id="UP000631312"/>
    </source>
</evidence>
<accession>A0A7W7HND2</accession>
<dbReference type="Proteomes" id="UP000631312">
    <property type="component" value="Unassembled WGS sequence"/>
</dbReference>
<dbReference type="EC" id="3.2.1.40" evidence="2"/>
<evidence type="ECO:0000259" key="5">
    <source>
        <dbReference type="Pfam" id="PF08531"/>
    </source>
</evidence>
<dbReference type="InterPro" id="IPR035396">
    <property type="entry name" value="Bac_rhamnosid6H"/>
</dbReference>
<dbReference type="Pfam" id="PF17390">
    <property type="entry name" value="Bac_rhamnosid_C"/>
    <property type="match status" value="1"/>
</dbReference>
<evidence type="ECO:0000259" key="6">
    <source>
        <dbReference type="Pfam" id="PF17389"/>
    </source>
</evidence>
<dbReference type="InterPro" id="IPR008928">
    <property type="entry name" value="6-hairpin_glycosidase_sf"/>
</dbReference>
<evidence type="ECO:0000259" key="4">
    <source>
        <dbReference type="Pfam" id="PF05592"/>
    </source>
</evidence>
<dbReference type="InterPro" id="IPR013737">
    <property type="entry name" value="Bac_rhamnosid_N"/>
</dbReference>
<evidence type="ECO:0000313" key="8">
    <source>
        <dbReference type="EMBL" id="GIE42121.1"/>
    </source>
</evidence>
<dbReference type="Gene3D" id="1.50.10.10">
    <property type="match status" value="1"/>
</dbReference>
<dbReference type="EMBL" id="JACHNC010000001">
    <property type="protein sequence ID" value="MBB4753726.1"/>
    <property type="molecule type" value="Genomic_DNA"/>
</dbReference>
<dbReference type="InterPro" id="IPR016007">
    <property type="entry name" value="Alpha_rhamnosid"/>
</dbReference>
<organism evidence="9 10">
    <name type="scientific">Actinoplanes lobatus</name>
    <dbReference type="NCBI Taxonomy" id="113568"/>
    <lineage>
        <taxon>Bacteria</taxon>
        <taxon>Bacillati</taxon>
        <taxon>Actinomycetota</taxon>
        <taxon>Actinomycetes</taxon>
        <taxon>Micromonosporales</taxon>
        <taxon>Micromonosporaceae</taxon>
        <taxon>Actinoplanes</taxon>
    </lineage>
</organism>
<dbReference type="RefSeq" id="WP_188125384.1">
    <property type="nucleotide sequence ID" value="NZ_BOMP01000085.1"/>
</dbReference>
<dbReference type="InterPro" id="IPR008902">
    <property type="entry name" value="Rhamnosid_concanavalin"/>
</dbReference>
<sequence>MPDQRCRDLRVEYLDQPLGIGVRRPRLSWTAAGVMDACEIEVDRADGEPVWRSGRITSEDGFPAIEYAGAALGSNRAYRWRVRAWLDAAAEPTGWTTAAFETGLLEASDWRAAWIRPEQEPTALERWSLFDWIAGKRPDSPVEQRLRPVRLMRQRFRVRDGLVRARLYATAHGVYTARINGRPVGDQVLAPGFDSYRHRVSVQCYDVTALLADGDNVLGVALADGWWAGRIGVTGSSAQFGAETSATWQLHLDHADGGTELIVSGADVRSAAGPWAYADLFVGEHYDRRRELPGWDAPGFDDGDWKPVTVTEEDTGTLRPFTGEPVRRVLTLPAVTVTGDAEAGWIADFGQVLAGRVRLTLRAAGAGQAVTIEHTEALAADGSWFTNITGINKEQTDVYVTGGPGPETYEPEFTFHGFRYARIRGAVAVDEIQAVVLSSDIEWTGSFQTSDTRLDRLHRNVVWSQRGNFLSVPTDCPQRERAGWTGDIQVFAAAATNNAQVVPFLNRWLANLRADQMPDGRIPIMSPYTPWDAEHAATASGIGGIVAAAGWSDAIALVPWTLYERTGDRRILAGNLDAMLAWIEHQSSPGYDDGDHFGDWLTPSTMEGRPLHEAIGIAPTLTGPVVAPMFRAQTLTVTARAARVLGRTELADDLDRRAAAVRASFDPSRCFDVDLQGMYVLALAFDMLPPPLRTEAAARLAALVEARGGRLDTGFLSVPYLLDVLWDHGHRDLARRVLWQSEMPSWLYEVDRGATTVWESWDAIAPDGTVRPVSLNHYAFGCVDDWLYRRVAGIQPTSPGYRTVTIDPDLSCGVEWVRAHVGTPYGRLSVSWRRTGGAPEIEVNAPPGITVTIRPAAAG</sequence>
<feature type="domain" description="Alpha-L-rhamnosidase concanavalin-like" evidence="4">
    <location>
        <begin position="344"/>
        <end position="437"/>
    </location>
</feature>
<comment type="catalytic activity">
    <reaction evidence="1">
        <text>Hydrolysis of terminal non-reducing alpha-L-rhamnose residues in alpha-L-rhamnosides.</text>
        <dbReference type="EC" id="3.2.1.40"/>
    </reaction>
</comment>
<dbReference type="Gene3D" id="2.60.40.10">
    <property type="entry name" value="Immunoglobulins"/>
    <property type="match status" value="1"/>
</dbReference>
<name>A0A7W7HND2_9ACTN</name>
<keyword evidence="11" id="KW-1185">Reference proteome</keyword>
<dbReference type="InterPro" id="IPR012341">
    <property type="entry name" value="6hp_glycosidase-like_sf"/>
</dbReference>
<evidence type="ECO:0000256" key="1">
    <source>
        <dbReference type="ARBA" id="ARBA00001445"/>
    </source>
</evidence>
<dbReference type="Pfam" id="PF25788">
    <property type="entry name" value="Ig_Rha78A_N"/>
    <property type="match status" value="1"/>
</dbReference>
<dbReference type="Pfam" id="PF05592">
    <property type="entry name" value="Bac_rhamnosid"/>
    <property type="match status" value="1"/>
</dbReference>
<evidence type="ECO:0000313" key="10">
    <source>
        <dbReference type="Proteomes" id="UP000590511"/>
    </source>
</evidence>
<keyword evidence="9" id="KW-0326">Glycosidase</keyword>
<protein>
    <recommendedName>
        <fullName evidence="2">alpha-L-rhamnosidase</fullName>
        <ecNumber evidence="2">3.2.1.40</ecNumber>
    </recommendedName>
</protein>
<dbReference type="Pfam" id="PF17389">
    <property type="entry name" value="Bac_rhamnosid6H"/>
    <property type="match status" value="1"/>
</dbReference>
<evidence type="ECO:0000256" key="3">
    <source>
        <dbReference type="ARBA" id="ARBA00022801"/>
    </source>
</evidence>
<dbReference type="Proteomes" id="UP000590511">
    <property type="component" value="Unassembled WGS sequence"/>
</dbReference>
<feature type="domain" description="Alpha-L-rhamnosidase six-hairpin glycosidase" evidence="6">
    <location>
        <begin position="444"/>
        <end position="791"/>
    </location>
</feature>
<dbReference type="EMBL" id="BOMP01000085">
    <property type="protein sequence ID" value="GIE42121.1"/>
    <property type="molecule type" value="Genomic_DNA"/>
</dbReference>
<proteinExistence type="predicted"/>
<dbReference type="Gene3D" id="2.60.120.260">
    <property type="entry name" value="Galactose-binding domain-like"/>
    <property type="match status" value="2"/>
</dbReference>
<dbReference type="PIRSF" id="PIRSF010631">
    <property type="entry name" value="A-rhamnsds"/>
    <property type="match status" value="1"/>
</dbReference>
<dbReference type="SUPFAM" id="SSF48208">
    <property type="entry name" value="Six-hairpin glycosidases"/>
    <property type="match status" value="1"/>
</dbReference>
<keyword evidence="3 9" id="KW-0378">Hydrolase</keyword>
<evidence type="ECO:0000259" key="7">
    <source>
        <dbReference type="Pfam" id="PF17390"/>
    </source>
</evidence>
<dbReference type="AlphaFoldDB" id="A0A7W7HND2"/>
<dbReference type="PANTHER" id="PTHR33307">
    <property type="entry name" value="ALPHA-RHAMNOSIDASE (EUROFUNG)"/>
    <property type="match status" value="1"/>
</dbReference>
<dbReference type="InterPro" id="IPR035398">
    <property type="entry name" value="Bac_rhamnosid_C"/>
</dbReference>
<evidence type="ECO:0000256" key="2">
    <source>
        <dbReference type="ARBA" id="ARBA00012652"/>
    </source>
</evidence>